<dbReference type="PATRIC" id="fig|869719.3.peg.1101"/>
<sequence>MTFAEEARRLAGLAGVAFGWRPDDFWRATPDELATLVHACVPEAATPPDAGLIAAMQEAFPDG</sequence>
<dbReference type="InterPro" id="IPR019056">
    <property type="entry name" value="Phage_TAC_6"/>
</dbReference>
<evidence type="ECO:0000313" key="1">
    <source>
        <dbReference type="EMBL" id="KTT76384.1"/>
    </source>
</evidence>
<name>A0A147I9Q9_9SPHN</name>
<proteinExistence type="predicted"/>
<dbReference type="RefSeq" id="WP_058754159.1">
    <property type="nucleotide sequence ID" value="NZ_LDTB01000002.1"/>
</dbReference>
<dbReference type="OrthoDB" id="7582980at2"/>
<evidence type="ECO:0008006" key="3">
    <source>
        <dbReference type="Google" id="ProtNLM"/>
    </source>
</evidence>
<organism evidence="1 2">
    <name type="scientific">Sphingomonas endophytica</name>
    <dbReference type="NCBI Taxonomy" id="869719"/>
    <lineage>
        <taxon>Bacteria</taxon>
        <taxon>Pseudomonadati</taxon>
        <taxon>Pseudomonadota</taxon>
        <taxon>Alphaproteobacteria</taxon>
        <taxon>Sphingomonadales</taxon>
        <taxon>Sphingomonadaceae</taxon>
        <taxon>Sphingomonas</taxon>
    </lineage>
</organism>
<keyword evidence="2" id="KW-1185">Reference proteome</keyword>
<evidence type="ECO:0000313" key="2">
    <source>
        <dbReference type="Proteomes" id="UP000074310"/>
    </source>
</evidence>
<reference evidence="1 2" key="1">
    <citation type="journal article" date="2016" name="Front. Microbiol.">
        <title>Genomic Resource of Rice Seed Associated Bacteria.</title>
        <authorList>
            <person name="Midha S."/>
            <person name="Bansal K."/>
            <person name="Sharma S."/>
            <person name="Kumar N."/>
            <person name="Patil P.P."/>
            <person name="Chaudhry V."/>
            <person name="Patil P.B."/>
        </authorList>
    </citation>
    <scope>NUCLEOTIDE SEQUENCE [LARGE SCALE GENOMIC DNA]</scope>
    <source>
        <strain evidence="1 2">NS334</strain>
    </source>
</reference>
<dbReference type="AlphaFoldDB" id="A0A147I9Q9"/>
<protein>
    <recommendedName>
        <fullName evidence="3">Phage tail assembly chaperone</fullName>
    </recommendedName>
</protein>
<dbReference type="EMBL" id="LDTB01000002">
    <property type="protein sequence ID" value="KTT76384.1"/>
    <property type="molecule type" value="Genomic_DNA"/>
</dbReference>
<dbReference type="Proteomes" id="UP000074310">
    <property type="component" value="Unassembled WGS sequence"/>
</dbReference>
<gene>
    <name evidence="1" type="ORF">NS334_01225</name>
</gene>
<comment type="caution">
    <text evidence="1">The sequence shown here is derived from an EMBL/GenBank/DDBJ whole genome shotgun (WGS) entry which is preliminary data.</text>
</comment>
<dbReference type="Pfam" id="PF09550">
    <property type="entry name" value="Phage_TAC_6"/>
    <property type="match status" value="1"/>
</dbReference>
<accession>A0A147I9Q9</accession>